<evidence type="ECO:0000256" key="1">
    <source>
        <dbReference type="SAM" id="MobiDB-lite"/>
    </source>
</evidence>
<evidence type="ECO:0000256" key="2">
    <source>
        <dbReference type="SAM" id="Phobius"/>
    </source>
</evidence>
<feature type="transmembrane region" description="Helical" evidence="2">
    <location>
        <begin position="152"/>
        <end position="174"/>
    </location>
</feature>
<name>A0ABY7M2Z1_9CHLR</name>
<keyword evidence="4" id="KW-1185">Reference proteome</keyword>
<accession>A0ABY7M2Z1</accession>
<dbReference type="RefSeq" id="WP_270055543.1">
    <property type="nucleotide sequence ID" value="NZ_CP115149.1"/>
</dbReference>
<reference evidence="3 4" key="1">
    <citation type="journal article" date="2023" name="ISME J.">
        <title>Thermophilic Dehalococcoidia with unusual traits shed light on an unexpected past.</title>
        <authorList>
            <person name="Palmer M."/>
            <person name="Covington J.K."/>
            <person name="Zhou E.M."/>
            <person name="Thomas S.C."/>
            <person name="Habib N."/>
            <person name="Seymour C.O."/>
            <person name="Lai D."/>
            <person name="Johnston J."/>
            <person name="Hashimi A."/>
            <person name="Jiao J.Y."/>
            <person name="Muok A.R."/>
            <person name="Liu L."/>
            <person name="Xian W.D."/>
            <person name="Zhi X.Y."/>
            <person name="Li M.M."/>
            <person name="Silva L.P."/>
            <person name="Bowen B.P."/>
            <person name="Louie K."/>
            <person name="Briegel A."/>
            <person name="Pett-Ridge J."/>
            <person name="Weber P.K."/>
            <person name="Tocheva E.I."/>
            <person name="Woyke T."/>
            <person name="Northen T.R."/>
            <person name="Mayali X."/>
            <person name="Li W.J."/>
            <person name="Hedlund B.P."/>
        </authorList>
    </citation>
    <scope>NUCLEOTIDE SEQUENCE [LARGE SCALE GENOMIC DNA]</scope>
    <source>
        <strain evidence="3 4">YIM 72310</strain>
    </source>
</reference>
<gene>
    <name evidence="3" type="ORF">O0235_09465</name>
</gene>
<sequence length="188" mass="19733">MFAIVRRPGGWRPRRLLARDGLRDGFEGELHARPGRLDEEFDVGIDDVVAGDRLEAAEGRDGRNEVGEPRRGRRRGGDGEDVIGVEFDVAFRAGDGGVAGEGASIRQRVGGVGDAELFEDVAGVAGALGGVEGLVAVGEDGDGRDVLAFERFAGIGEGLFVMSAMTLSVVAVALRAVPTRRRASSTCL</sequence>
<keyword evidence="2" id="KW-0472">Membrane</keyword>
<keyword evidence="2" id="KW-0812">Transmembrane</keyword>
<protein>
    <submittedName>
        <fullName evidence="3">Uncharacterized protein</fullName>
    </submittedName>
</protein>
<organism evidence="3 4">
    <name type="scientific">Tepidiforma flava</name>
    <dbReference type="NCBI Taxonomy" id="3004094"/>
    <lineage>
        <taxon>Bacteria</taxon>
        <taxon>Bacillati</taxon>
        <taxon>Chloroflexota</taxon>
        <taxon>Tepidiformia</taxon>
        <taxon>Tepidiformales</taxon>
        <taxon>Tepidiformaceae</taxon>
        <taxon>Tepidiforma</taxon>
    </lineage>
</organism>
<feature type="compositionally biased region" description="Basic and acidic residues" evidence="1">
    <location>
        <begin position="58"/>
        <end position="78"/>
    </location>
</feature>
<evidence type="ECO:0000313" key="3">
    <source>
        <dbReference type="EMBL" id="WBL35015.1"/>
    </source>
</evidence>
<dbReference type="EMBL" id="CP115149">
    <property type="protein sequence ID" value="WBL35015.1"/>
    <property type="molecule type" value="Genomic_DNA"/>
</dbReference>
<feature type="region of interest" description="Disordered" evidence="1">
    <location>
        <begin position="58"/>
        <end position="79"/>
    </location>
</feature>
<dbReference type="Proteomes" id="UP001212803">
    <property type="component" value="Chromosome"/>
</dbReference>
<proteinExistence type="predicted"/>
<evidence type="ECO:0000313" key="4">
    <source>
        <dbReference type="Proteomes" id="UP001212803"/>
    </source>
</evidence>
<keyword evidence="2" id="KW-1133">Transmembrane helix</keyword>